<evidence type="ECO:0000256" key="1">
    <source>
        <dbReference type="SAM" id="MobiDB-lite"/>
    </source>
</evidence>
<dbReference type="InterPro" id="IPR025331">
    <property type="entry name" value="TNT"/>
</dbReference>
<feature type="compositionally biased region" description="Basic and acidic residues" evidence="1">
    <location>
        <begin position="41"/>
        <end position="51"/>
    </location>
</feature>
<reference evidence="4 5" key="1">
    <citation type="submission" date="2021-03" db="EMBL/GenBank/DDBJ databases">
        <authorList>
            <person name="Lee D.-H."/>
        </authorList>
    </citation>
    <scope>NUCLEOTIDE SEQUENCE [LARGE SCALE GENOMIC DNA]</scope>
    <source>
        <strain evidence="4 5">MMS20-R2-23</strain>
    </source>
</reference>
<feature type="compositionally biased region" description="Low complexity" evidence="1">
    <location>
        <begin position="23"/>
        <end position="38"/>
    </location>
</feature>
<accession>A0ABS3V206</accession>
<name>A0ABS3V206_9ACTN</name>
<protein>
    <submittedName>
        <fullName evidence="4">TNT domain-containing protein</fullName>
    </submittedName>
</protein>
<evidence type="ECO:0000313" key="4">
    <source>
        <dbReference type="EMBL" id="MBO4159657.1"/>
    </source>
</evidence>
<evidence type="ECO:0000313" key="5">
    <source>
        <dbReference type="Proteomes" id="UP000671399"/>
    </source>
</evidence>
<sequence length="311" mass="32824">MKRSRWLLAVLSSAALALLPGAAPSAGTPGGAARTATLVDDASRGPDDNRSGHGGQPTTRAEQPTARAEHSRPRTPQPPPDTPGLCRPGLPPDAPQTTRFYDDNRLLGPAVLPTQSPVGPLLAGYRRFGAQSESQWISNYTLNGAGTTLVFPPENGFFLGPDGKPVKQRQTMLPGYRLDRFGFTGGAFLAPLGTPFNSRSLAPQSLNTPPTPPATTPAAPLANYHTYCVLKPFDVDSGPIAPWFAQPGMGTQFQLNPEYVPQAGKLLTVQWLLDHHVIVEEYLGGDTPPCPTDTVPRQGGAGGGLRAAPVC</sequence>
<organism evidence="4 5">
    <name type="scientific">Micromonospora antibiotica</name>
    <dbReference type="NCBI Taxonomy" id="2807623"/>
    <lineage>
        <taxon>Bacteria</taxon>
        <taxon>Bacillati</taxon>
        <taxon>Actinomycetota</taxon>
        <taxon>Actinomycetes</taxon>
        <taxon>Micromonosporales</taxon>
        <taxon>Micromonosporaceae</taxon>
        <taxon>Micromonospora</taxon>
    </lineage>
</organism>
<feature type="chain" id="PRO_5046195783" evidence="2">
    <location>
        <begin position="23"/>
        <end position="311"/>
    </location>
</feature>
<gene>
    <name evidence="4" type="ORF">JQN83_02370</name>
</gene>
<dbReference type="Pfam" id="PF14021">
    <property type="entry name" value="TNT"/>
    <property type="match status" value="1"/>
</dbReference>
<dbReference type="PANTHER" id="PTHR42059">
    <property type="entry name" value="TNT DOMAIN-CONTAINING PROTEIN"/>
    <property type="match status" value="1"/>
</dbReference>
<dbReference type="Proteomes" id="UP000671399">
    <property type="component" value="Unassembled WGS sequence"/>
</dbReference>
<dbReference type="PANTHER" id="PTHR42059:SF1">
    <property type="entry name" value="TNT DOMAIN-CONTAINING PROTEIN"/>
    <property type="match status" value="1"/>
</dbReference>
<feature type="signal peptide" evidence="2">
    <location>
        <begin position="1"/>
        <end position="22"/>
    </location>
</feature>
<dbReference type="EMBL" id="JAGFWR010000001">
    <property type="protein sequence ID" value="MBO4159657.1"/>
    <property type="molecule type" value="Genomic_DNA"/>
</dbReference>
<feature type="domain" description="TNT" evidence="3">
    <location>
        <begin position="172"/>
        <end position="279"/>
    </location>
</feature>
<comment type="caution">
    <text evidence="4">The sequence shown here is derived from an EMBL/GenBank/DDBJ whole genome shotgun (WGS) entry which is preliminary data.</text>
</comment>
<keyword evidence="2" id="KW-0732">Signal</keyword>
<feature type="region of interest" description="Disordered" evidence="1">
    <location>
        <begin position="23"/>
        <end position="98"/>
    </location>
</feature>
<dbReference type="RefSeq" id="WP_208565340.1">
    <property type="nucleotide sequence ID" value="NZ_JAGFWR010000001.1"/>
</dbReference>
<evidence type="ECO:0000256" key="2">
    <source>
        <dbReference type="SAM" id="SignalP"/>
    </source>
</evidence>
<proteinExistence type="predicted"/>
<evidence type="ECO:0000259" key="3">
    <source>
        <dbReference type="Pfam" id="PF14021"/>
    </source>
</evidence>
<keyword evidence="5" id="KW-1185">Reference proteome</keyword>
<dbReference type="InterPro" id="IPR053024">
    <property type="entry name" value="Fungal_surface_NADase"/>
</dbReference>